<reference evidence="2" key="1">
    <citation type="submission" date="2023-07" db="EMBL/GenBank/DDBJ databases">
        <title>Isolating and identifying novel microbial strains from the Mariana Trench.</title>
        <authorList>
            <person name="Fu H."/>
        </authorList>
    </citation>
    <scope>NUCLEOTIDE SEQUENCE [LARGE SCALE GENOMIC DNA]</scope>
    <source>
        <strain evidence="2">T-y2</strain>
    </source>
</reference>
<protein>
    <submittedName>
        <fullName evidence="1">SRPBCC family protein</fullName>
    </submittedName>
</protein>
<name>A0ABU2KL64_9FLAO</name>
<sequence>MHLESEKNKVNKSQEELFHFLTEVKNYESIMPNSIQKFEVKGEDSFLFQLKGMPEIKLLIKDTTPFHQVILGARSEKLPFTLTANIAEISSEESEVQLVFEGEFNAMMAMMIKIPLKNFINALCENMAKL</sequence>
<keyword evidence="2" id="KW-1185">Reference proteome</keyword>
<dbReference type="Proteomes" id="UP001182991">
    <property type="component" value="Unassembled WGS sequence"/>
</dbReference>
<accession>A0ABU2KL64</accession>
<comment type="caution">
    <text evidence="1">The sequence shown here is derived from an EMBL/GenBank/DDBJ whole genome shotgun (WGS) entry which is preliminary data.</text>
</comment>
<dbReference type="RefSeq" id="WP_311402360.1">
    <property type="nucleotide sequence ID" value="NZ_JAVRBG010000013.1"/>
</dbReference>
<dbReference type="SUPFAM" id="SSF55961">
    <property type="entry name" value="Bet v1-like"/>
    <property type="match status" value="1"/>
</dbReference>
<evidence type="ECO:0000313" key="2">
    <source>
        <dbReference type="Proteomes" id="UP001182991"/>
    </source>
</evidence>
<organism evidence="1 2">
    <name type="scientific">Mesonia ostreae</name>
    <dbReference type="NCBI Taxonomy" id="861110"/>
    <lineage>
        <taxon>Bacteria</taxon>
        <taxon>Pseudomonadati</taxon>
        <taxon>Bacteroidota</taxon>
        <taxon>Flavobacteriia</taxon>
        <taxon>Flavobacteriales</taxon>
        <taxon>Flavobacteriaceae</taxon>
        <taxon>Mesonia</taxon>
    </lineage>
</organism>
<gene>
    <name evidence="1" type="ORF">RLT85_12355</name>
</gene>
<proteinExistence type="predicted"/>
<evidence type="ECO:0000313" key="1">
    <source>
        <dbReference type="EMBL" id="MDT0295422.1"/>
    </source>
</evidence>
<dbReference type="EMBL" id="JAVRBG010000013">
    <property type="protein sequence ID" value="MDT0295422.1"/>
    <property type="molecule type" value="Genomic_DNA"/>
</dbReference>